<reference evidence="4" key="1">
    <citation type="journal article" date="2016" name="Front. Microbiol.">
        <title>Complete Genome Sequence of Clostridium estertheticum DSM 8809, a Microbe Identified in Spoiled Vacuum Packed Beef.</title>
        <authorList>
            <person name="Yu Z."/>
            <person name="Gunn L."/>
            <person name="Brennan E."/>
            <person name="Reid R."/>
            <person name="Wall P.G."/>
            <person name="Gaora O.P."/>
            <person name="Hurley D."/>
            <person name="Bolton D."/>
            <person name="Fanning S."/>
        </authorList>
    </citation>
    <scope>NUCLEOTIDE SEQUENCE [LARGE SCALE GENOMIC DNA]</scope>
    <source>
        <strain evidence="4">DSM 8809</strain>
    </source>
</reference>
<evidence type="ECO:0000259" key="2">
    <source>
        <dbReference type="PROSITE" id="PS51900"/>
    </source>
</evidence>
<keyword evidence="4" id="KW-1185">Reference proteome</keyword>
<keyword evidence="1" id="KW-0238">DNA-binding</keyword>
<dbReference type="InterPro" id="IPR044068">
    <property type="entry name" value="CB"/>
</dbReference>
<dbReference type="GO" id="GO:0003677">
    <property type="term" value="F:DNA binding"/>
    <property type="evidence" value="ECO:0007669"/>
    <property type="project" value="UniProtKB-UniRule"/>
</dbReference>
<sequence>MFQARNISSFSDVKKLKGVKVMSEIIENLELSIIEDGKSPKTIESYVGDIKTFIDFLSRKAVEFNGI</sequence>
<proteinExistence type="predicted"/>
<evidence type="ECO:0000313" key="3">
    <source>
        <dbReference type="EMBL" id="APC40579.1"/>
    </source>
</evidence>
<protein>
    <recommendedName>
        <fullName evidence="2">Core-binding (CB) domain-containing protein</fullName>
    </recommendedName>
</protein>
<name>A0A1J0GGZ1_9CLOT</name>
<dbReference type="Proteomes" id="UP000182569">
    <property type="component" value="Chromosome"/>
</dbReference>
<feature type="domain" description="Core-binding (CB)" evidence="2">
    <location>
        <begin position="20"/>
        <end position="67"/>
    </location>
</feature>
<dbReference type="PROSITE" id="PS51900">
    <property type="entry name" value="CB"/>
    <property type="match status" value="1"/>
</dbReference>
<dbReference type="AlphaFoldDB" id="A0A1J0GGZ1"/>
<gene>
    <name evidence="3" type="ORF">A7L45_11105</name>
</gene>
<dbReference type="EMBL" id="CP015756">
    <property type="protein sequence ID" value="APC40579.1"/>
    <property type="molecule type" value="Genomic_DNA"/>
</dbReference>
<evidence type="ECO:0000256" key="1">
    <source>
        <dbReference type="PROSITE-ProRule" id="PRU01248"/>
    </source>
</evidence>
<organism evidence="3 4">
    <name type="scientific">Clostridium estertheticum subsp. estertheticum</name>
    <dbReference type="NCBI Taxonomy" id="1552"/>
    <lineage>
        <taxon>Bacteria</taxon>
        <taxon>Bacillati</taxon>
        <taxon>Bacillota</taxon>
        <taxon>Clostridia</taxon>
        <taxon>Eubacteriales</taxon>
        <taxon>Clostridiaceae</taxon>
        <taxon>Clostridium</taxon>
    </lineage>
</organism>
<evidence type="ECO:0000313" key="4">
    <source>
        <dbReference type="Proteomes" id="UP000182569"/>
    </source>
</evidence>
<accession>A0A1J0GGZ1</accession>
<dbReference type="KEGG" id="ceu:A7L45_11105"/>